<dbReference type="InterPro" id="IPR029063">
    <property type="entry name" value="SAM-dependent_MTases_sf"/>
</dbReference>
<dbReference type="AlphaFoldDB" id="A0A1J1J2A0"/>
<dbReference type="SUPFAM" id="SSF53335">
    <property type="entry name" value="S-adenosyl-L-methionine-dependent methyltransferases"/>
    <property type="match status" value="1"/>
</dbReference>
<keyword evidence="2" id="KW-1185">Reference proteome</keyword>
<reference evidence="1 2" key="1">
    <citation type="submission" date="2015-04" db="EMBL/GenBank/DDBJ databases">
        <authorList>
            <person name="Syromyatnikov M.Y."/>
            <person name="Popov V.N."/>
        </authorList>
    </citation>
    <scope>NUCLEOTIDE SEQUENCE [LARGE SCALE GENOMIC DNA]</scope>
</reference>
<protein>
    <submittedName>
        <fullName evidence="1">CLUMA_CG019089, isoform A</fullName>
    </submittedName>
</protein>
<dbReference type="OrthoDB" id="6375980at2759"/>
<dbReference type="STRING" id="568069.A0A1J1J2A0"/>
<proteinExistence type="predicted"/>
<accession>A0A1J1J2A0</accession>
<dbReference type="Proteomes" id="UP000183832">
    <property type="component" value="Unassembled WGS sequence"/>
</dbReference>
<evidence type="ECO:0000313" key="2">
    <source>
        <dbReference type="Proteomes" id="UP000183832"/>
    </source>
</evidence>
<name>A0A1J1J2A0_9DIPT</name>
<sequence>MVIEDSLLLKENFINDVREFVKKKNWRKILVSCKKYGINVTSETLWTFPSEYCVTYLKALWKSFNITNVLSIGCGTGLMEFILRESIGIRVTGLEVDKNWWSRHKPFIPLKFLDPGQEITSKFLLDTCLSKNWNFSLMFCYFNNRKAFDEYVKCYKGNYVIIIGPAANTMRYTEPLPLDKEFQENENYKLIHVKEFGDNHDLIAIYEKCVKNLFA</sequence>
<evidence type="ECO:0000313" key="1">
    <source>
        <dbReference type="EMBL" id="CRL05908.1"/>
    </source>
</evidence>
<organism evidence="1 2">
    <name type="scientific">Clunio marinus</name>
    <dbReference type="NCBI Taxonomy" id="568069"/>
    <lineage>
        <taxon>Eukaryota</taxon>
        <taxon>Metazoa</taxon>
        <taxon>Ecdysozoa</taxon>
        <taxon>Arthropoda</taxon>
        <taxon>Hexapoda</taxon>
        <taxon>Insecta</taxon>
        <taxon>Pterygota</taxon>
        <taxon>Neoptera</taxon>
        <taxon>Endopterygota</taxon>
        <taxon>Diptera</taxon>
        <taxon>Nematocera</taxon>
        <taxon>Chironomoidea</taxon>
        <taxon>Chironomidae</taxon>
        <taxon>Clunio</taxon>
    </lineage>
</organism>
<dbReference type="EMBL" id="CVRI01000066">
    <property type="protein sequence ID" value="CRL05908.1"/>
    <property type="molecule type" value="Genomic_DNA"/>
</dbReference>
<gene>
    <name evidence="1" type="ORF">CLUMA_CG019089</name>
</gene>